<dbReference type="AlphaFoldDB" id="A0A3A3Z759"/>
<sequence>MAERRLRRRGFVPHPVTCRYCADQPVVAVAWMPSACCGQGVVAACGERLRDHFQQAHPELRLGPRPGPAGACELRCAAGDPAPRSA</sequence>
<comment type="caution">
    <text evidence="1">The sequence shown here is derived from an EMBL/GenBank/DDBJ whole genome shotgun (WGS) entry which is preliminary data.</text>
</comment>
<protein>
    <submittedName>
        <fullName evidence="1">Uncharacterized protein</fullName>
    </submittedName>
</protein>
<evidence type="ECO:0000313" key="2">
    <source>
        <dbReference type="Proteomes" id="UP000265614"/>
    </source>
</evidence>
<gene>
    <name evidence="1" type="ORF">D5H78_01860</name>
</gene>
<name>A0A3A3Z759_9ACTN</name>
<dbReference type="EMBL" id="QZEZ01000001">
    <property type="protein sequence ID" value="RJK97767.1"/>
    <property type="molecule type" value="Genomic_DNA"/>
</dbReference>
<reference evidence="1 2" key="1">
    <citation type="submission" date="2018-09" db="EMBL/GenBank/DDBJ databases">
        <title>YIM 75000 draft genome.</title>
        <authorList>
            <person name="Tang S."/>
            <person name="Feng Y."/>
        </authorList>
    </citation>
    <scope>NUCLEOTIDE SEQUENCE [LARGE SCALE GENOMIC DNA]</scope>
    <source>
        <strain evidence="1 2">YIM 75000</strain>
    </source>
</reference>
<organism evidence="1 2">
    <name type="scientific">Vallicoccus soli</name>
    <dbReference type="NCBI Taxonomy" id="2339232"/>
    <lineage>
        <taxon>Bacteria</taxon>
        <taxon>Bacillati</taxon>
        <taxon>Actinomycetota</taxon>
        <taxon>Actinomycetes</taxon>
        <taxon>Motilibacterales</taxon>
        <taxon>Vallicoccaceae</taxon>
        <taxon>Vallicoccus</taxon>
    </lineage>
</organism>
<accession>A0A3A3Z759</accession>
<proteinExistence type="predicted"/>
<evidence type="ECO:0000313" key="1">
    <source>
        <dbReference type="EMBL" id="RJK97767.1"/>
    </source>
</evidence>
<keyword evidence="2" id="KW-1185">Reference proteome</keyword>
<dbReference type="Proteomes" id="UP000265614">
    <property type="component" value="Unassembled WGS sequence"/>
</dbReference>